<dbReference type="OrthoDB" id="5184029at2"/>
<dbReference type="Proteomes" id="UP000199022">
    <property type="component" value="Unassembled WGS sequence"/>
</dbReference>
<gene>
    <name evidence="1" type="ORF">SAMN05661030_0826</name>
</gene>
<dbReference type="STRING" id="1225127.SAMN05661030_0826"/>
<proteinExistence type="predicted"/>
<keyword evidence="2" id="KW-1185">Reference proteome</keyword>
<protein>
    <recommendedName>
        <fullName evidence="3">Winged helix DNA-binding domain-containing protein</fullName>
    </recommendedName>
</protein>
<evidence type="ECO:0008006" key="3">
    <source>
        <dbReference type="Google" id="ProtNLM"/>
    </source>
</evidence>
<evidence type="ECO:0000313" key="2">
    <source>
        <dbReference type="Proteomes" id="UP000199022"/>
    </source>
</evidence>
<accession>A0A1I1IQT5</accession>
<name>A0A1I1IQT5_9ACTN</name>
<dbReference type="AlphaFoldDB" id="A0A1I1IQT5"/>
<evidence type="ECO:0000313" key="1">
    <source>
        <dbReference type="EMBL" id="SFC38052.1"/>
    </source>
</evidence>
<dbReference type="EMBL" id="FOMD01000001">
    <property type="protein sequence ID" value="SFC38052.1"/>
    <property type="molecule type" value="Genomic_DNA"/>
</dbReference>
<reference evidence="2" key="1">
    <citation type="submission" date="2016-10" db="EMBL/GenBank/DDBJ databases">
        <authorList>
            <person name="Varghese N."/>
            <person name="Submissions S."/>
        </authorList>
    </citation>
    <scope>NUCLEOTIDE SEQUENCE [LARGE SCALE GENOMIC DNA]</scope>
    <source>
        <strain evidence="2">DSM 45962</strain>
    </source>
</reference>
<dbReference type="RefSeq" id="WP_091554919.1">
    <property type="nucleotide sequence ID" value="NZ_BNAC01000003.1"/>
</dbReference>
<sequence length="199" mass="20722">MSLPGPGLLALGWCYELWPDRAAVLVGRRLPEPWDARTHRVWAATRGAPGWPVGQPWTPADVARTAGLDEAEAVAVLERLVEQGAVVGVDPADPRPVAGTLTLLPLAEGWGTDPADPAVHRYGLGDVELARVPWVLHNVLALAHRWPDLGAACDAVAGFARDAGTPVDGDGDGVLRLAVGSLPALSALGLVCLQPAGEV</sequence>
<organism evidence="1 2">
    <name type="scientific">Klenkia taihuensis</name>
    <dbReference type="NCBI Taxonomy" id="1225127"/>
    <lineage>
        <taxon>Bacteria</taxon>
        <taxon>Bacillati</taxon>
        <taxon>Actinomycetota</taxon>
        <taxon>Actinomycetes</taxon>
        <taxon>Geodermatophilales</taxon>
        <taxon>Geodermatophilaceae</taxon>
        <taxon>Klenkia</taxon>
    </lineage>
</organism>